<comment type="caution">
    <text evidence="1">The sequence shown here is derived from an EMBL/GenBank/DDBJ whole genome shotgun (WGS) entry which is preliminary data.</text>
</comment>
<proteinExistence type="predicted"/>
<dbReference type="AlphaFoldDB" id="A0A4Z0F4T5"/>
<evidence type="ECO:0000313" key="1">
    <source>
        <dbReference type="EMBL" id="TFZ81299.1"/>
    </source>
</evidence>
<dbReference type="Proteomes" id="UP000297890">
    <property type="component" value="Unassembled WGS sequence"/>
</dbReference>
<keyword evidence="2" id="KW-1185">Reference proteome</keyword>
<sequence length="77" mass="8645">MTDGQFQKLINKALKISDACRVIQAELSRAFEERYGATYSDIDADELIDAFDYLGLDNLSVAQVDEIMRKNGSPRLS</sequence>
<dbReference type="RefSeq" id="WP_135282871.1">
    <property type="nucleotide sequence ID" value="NZ_SRIO01000030.1"/>
</dbReference>
<dbReference type="EMBL" id="SRIO01000030">
    <property type="protein sequence ID" value="TFZ81299.1"/>
    <property type="molecule type" value="Genomic_DNA"/>
</dbReference>
<name>A0A4Z0F4T5_9GAMM</name>
<accession>A0A4Z0F4T5</accession>
<evidence type="ECO:0000313" key="2">
    <source>
        <dbReference type="Proteomes" id="UP000297890"/>
    </source>
</evidence>
<reference evidence="1 2" key="1">
    <citation type="journal article" date="2019" name="ISME J.">
        <title>Candidatus Macondimonas diazotrophica, a novel gammaproteobacterial genus dominating crude-oil-contaminated coastal sediments.</title>
        <authorList>
            <person name="Karthikeyan S."/>
            <person name="Konstantinidis K."/>
        </authorList>
    </citation>
    <scope>NUCLEOTIDE SEQUENCE [LARGE SCALE GENOMIC DNA]</scope>
    <source>
        <strain evidence="1 2">KTK01</strain>
    </source>
</reference>
<gene>
    <name evidence="1" type="ORF">E4680_13105</name>
</gene>
<protein>
    <submittedName>
        <fullName evidence="1">Uncharacterized protein</fullName>
    </submittedName>
</protein>
<organism evidence="1 2">
    <name type="scientific">Candidatus Macondimonas diazotrophica</name>
    <dbReference type="NCBI Taxonomy" id="2305248"/>
    <lineage>
        <taxon>Bacteria</taxon>
        <taxon>Pseudomonadati</taxon>
        <taxon>Pseudomonadota</taxon>
        <taxon>Gammaproteobacteria</taxon>
        <taxon>Chromatiales</taxon>
        <taxon>Ectothiorhodospiraceae</taxon>
        <taxon>Candidatus Macondimonas</taxon>
    </lineage>
</organism>